<evidence type="ECO:0000313" key="2">
    <source>
        <dbReference type="EMBL" id="SDB81281.1"/>
    </source>
</evidence>
<sequence length="209" mass="23321">MNLKKMVAGVLVLMLVLSGFLSTPTFAMEGSQRHVEQEEPPNIELSQQDLILAVEPYVEVTNDGYLQLKDVPQHIYEAYQLDALQQHFDEVNSEVAEGNLAISSDLDVVVKDPEVGVNTVYGRWTYHWWGYDRKFDRAQTRRYISYLHSVAAGATIVAGASYFFPPGIAFGTINAGYFALLATRVDANNKGRGVYVGVTWVAIFRVTPL</sequence>
<dbReference type="Proteomes" id="UP000242662">
    <property type="component" value="Unassembled WGS sequence"/>
</dbReference>
<accession>A0A1G6GGZ6</accession>
<dbReference type="EMBL" id="FMYM01000001">
    <property type="protein sequence ID" value="SDB81281.1"/>
    <property type="molecule type" value="Genomic_DNA"/>
</dbReference>
<evidence type="ECO:0000313" key="3">
    <source>
        <dbReference type="Proteomes" id="UP000242662"/>
    </source>
</evidence>
<feature type="signal peptide" evidence="1">
    <location>
        <begin position="1"/>
        <end position="27"/>
    </location>
</feature>
<name>A0A1G6GGZ6_9BACI</name>
<proteinExistence type="predicted"/>
<evidence type="ECO:0000256" key="1">
    <source>
        <dbReference type="SAM" id="SignalP"/>
    </source>
</evidence>
<gene>
    <name evidence="2" type="ORF">SAMN05421737_10147</name>
</gene>
<protein>
    <submittedName>
        <fullName evidence="2">Uncharacterized protein</fullName>
    </submittedName>
</protein>
<dbReference type="OrthoDB" id="2881617at2"/>
<dbReference type="AlphaFoldDB" id="A0A1G6GGZ6"/>
<dbReference type="RefSeq" id="WP_090774305.1">
    <property type="nucleotide sequence ID" value="NZ_FMYM01000001.1"/>
</dbReference>
<keyword evidence="1" id="KW-0732">Signal</keyword>
<feature type="chain" id="PRO_5017406577" evidence="1">
    <location>
        <begin position="28"/>
        <end position="209"/>
    </location>
</feature>
<reference evidence="3" key="1">
    <citation type="submission" date="2016-09" db="EMBL/GenBank/DDBJ databases">
        <authorList>
            <person name="Varghese N."/>
            <person name="Submissions S."/>
        </authorList>
    </citation>
    <scope>NUCLEOTIDE SEQUENCE [LARGE SCALE GENOMIC DNA]</scope>
    <source>
        <strain evidence="3">25nlg</strain>
    </source>
</reference>
<keyword evidence="3" id="KW-1185">Reference proteome</keyword>
<organism evidence="2 3">
    <name type="scientific">Shouchella lonarensis</name>
    <dbReference type="NCBI Taxonomy" id="1464122"/>
    <lineage>
        <taxon>Bacteria</taxon>
        <taxon>Bacillati</taxon>
        <taxon>Bacillota</taxon>
        <taxon>Bacilli</taxon>
        <taxon>Bacillales</taxon>
        <taxon>Bacillaceae</taxon>
        <taxon>Shouchella</taxon>
    </lineage>
</organism>